<dbReference type="PANTHER" id="PTHR31503:SF45">
    <property type="entry name" value="SODIUM_CALCIUM EXCHANGER NCL-LIKE"/>
    <property type="match status" value="1"/>
</dbReference>
<keyword evidence="3" id="KW-0406">Ion transport</keyword>
<feature type="transmembrane region" description="Helical" evidence="4">
    <location>
        <begin position="118"/>
        <end position="137"/>
    </location>
</feature>
<feature type="transmembrane region" description="Helical" evidence="4">
    <location>
        <begin position="231"/>
        <end position="249"/>
    </location>
</feature>
<organism evidence="6 7">
    <name type="scientific">Vitis vinifera</name>
    <name type="common">Grape</name>
    <dbReference type="NCBI Taxonomy" id="29760"/>
    <lineage>
        <taxon>Eukaryota</taxon>
        <taxon>Viridiplantae</taxon>
        <taxon>Streptophyta</taxon>
        <taxon>Embryophyta</taxon>
        <taxon>Tracheophyta</taxon>
        <taxon>Spermatophyta</taxon>
        <taxon>Magnoliopsida</taxon>
        <taxon>eudicotyledons</taxon>
        <taxon>Gunneridae</taxon>
        <taxon>Pentapetalae</taxon>
        <taxon>rosids</taxon>
        <taxon>Vitales</taxon>
        <taxon>Vitaceae</taxon>
        <taxon>Viteae</taxon>
        <taxon>Vitis</taxon>
    </lineage>
</organism>
<dbReference type="Proteomes" id="UP001227230">
    <property type="component" value="Chromosome 12"/>
</dbReference>
<dbReference type="InterPro" id="IPR004713">
    <property type="entry name" value="CaH_exchang"/>
</dbReference>
<feature type="transmembrane region" description="Helical" evidence="4">
    <location>
        <begin position="189"/>
        <end position="211"/>
    </location>
</feature>
<dbReference type="PANTHER" id="PTHR31503">
    <property type="entry name" value="VACUOLAR CALCIUM ION TRANSPORTER"/>
    <property type="match status" value="1"/>
</dbReference>
<evidence type="ECO:0000256" key="2">
    <source>
        <dbReference type="ARBA" id="ARBA00022729"/>
    </source>
</evidence>
<name>A0ABY9CXC7_VITVI</name>
<evidence type="ECO:0000313" key="7">
    <source>
        <dbReference type="Proteomes" id="UP001227230"/>
    </source>
</evidence>
<evidence type="ECO:0000313" key="6">
    <source>
        <dbReference type="EMBL" id="WJZ99129.1"/>
    </source>
</evidence>
<dbReference type="EMBL" id="CP126659">
    <property type="protein sequence ID" value="WJZ99129.1"/>
    <property type="molecule type" value="Genomic_DNA"/>
</dbReference>
<dbReference type="SUPFAM" id="SSF47473">
    <property type="entry name" value="EF-hand"/>
    <property type="match status" value="1"/>
</dbReference>
<evidence type="ECO:0000256" key="1">
    <source>
        <dbReference type="ARBA" id="ARBA00022449"/>
    </source>
</evidence>
<gene>
    <name evidence="6" type="ORF">VitviT2T_017601</name>
</gene>
<evidence type="ECO:0000259" key="5">
    <source>
        <dbReference type="SMART" id="SM00768"/>
    </source>
</evidence>
<feature type="transmembrane region" description="Helical" evidence="4">
    <location>
        <begin position="149"/>
        <end position="168"/>
    </location>
</feature>
<dbReference type="Pfam" id="PF07983">
    <property type="entry name" value="X8"/>
    <property type="match status" value="1"/>
</dbReference>
<dbReference type="SMART" id="SM00768">
    <property type="entry name" value="X8"/>
    <property type="match status" value="1"/>
</dbReference>
<keyword evidence="4" id="KW-0812">Transmembrane</keyword>
<protein>
    <recommendedName>
        <fullName evidence="5">X8 domain-containing protein</fullName>
    </recommendedName>
</protein>
<keyword evidence="7" id="KW-1185">Reference proteome</keyword>
<keyword evidence="4" id="KW-1133">Transmembrane helix</keyword>
<reference evidence="6 7" key="1">
    <citation type="journal article" date="2023" name="Hortic Res">
        <title>The complete reference genome for grapevine (Vitis vinifera L.) genetics and breeding.</title>
        <authorList>
            <person name="Shi X."/>
            <person name="Cao S."/>
            <person name="Wang X."/>
            <person name="Huang S."/>
            <person name="Wang Y."/>
            <person name="Liu Z."/>
            <person name="Liu W."/>
            <person name="Leng X."/>
            <person name="Peng Y."/>
            <person name="Wang N."/>
            <person name="Wang Y."/>
            <person name="Ma Z."/>
            <person name="Xu X."/>
            <person name="Zhang F."/>
            <person name="Xue H."/>
            <person name="Zhong H."/>
            <person name="Wang Y."/>
            <person name="Zhang K."/>
            <person name="Velt A."/>
            <person name="Avia K."/>
            <person name="Holtgrawe D."/>
            <person name="Grimplet J."/>
            <person name="Matus J.T."/>
            <person name="Ware D."/>
            <person name="Wu X."/>
            <person name="Wang H."/>
            <person name="Liu C."/>
            <person name="Fang Y."/>
            <person name="Rustenholz C."/>
            <person name="Cheng Z."/>
            <person name="Xiao H."/>
            <person name="Zhou Y."/>
        </authorList>
    </citation>
    <scope>NUCLEOTIDE SEQUENCE [LARGE SCALE GENOMIC DNA]</scope>
    <source>
        <strain evidence="7">cv. Pinot noir / PN40024</strain>
        <tissue evidence="6">Leaf</tissue>
    </source>
</reference>
<evidence type="ECO:0000256" key="4">
    <source>
        <dbReference type="SAM" id="Phobius"/>
    </source>
</evidence>
<keyword evidence="2" id="KW-0732">Signal</keyword>
<keyword evidence="1" id="KW-0050">Antiport</keyword>
<keyword evidence="1" id="KW-0813">Transport</keyword>
<feature type="domain" description="X8" evidence="5">
    <location>
        <begin position="263"/>
        <end position="348"/>
    </location>
</feature>
<accession>A0ABY9CXC7</accession>
<dbReference type="Gene3D" id="1.20.58.1040">
    <property type="match status" value="1"/>
</dbReference>
<keyword evidence="4" id="KW-0472">Membrane</keyword>
<evidence type="ECO:0000256" key="3">
    <source>
        <dbReference type="ARBA" id="ARBA00023065"/>
    </source>
</evidence>
<dbReference type="InterPro" id="IPR012946">
    <property type="entry name" value="X8"/>
</dbReference>
<sequence length="402" mass="43205">MIGENSDQLLSASELRALITGIQIKDKDSAINDAVGEVMRDFDSCGDSNINIDAFIKGISSWLAKAKHSAICSSDYDLKTRLVVDHFNLAKNKEQKLLGVQSDEVAKIENPKWSVSKAVLMLLLGSLIAATFADPLVNAVGNFSTATNIPSFLFSFAVLPFASSSEAVSALMFASQKKLRITSLTFSKIYGAVSMNKLLCLSVFLGLLYFRHLTWNFTSENLNPQPTTMKFSLFLFLLLTVTLPLHSLAAQSKAQNGVVTLELWCVAKNNADNPALQTALDWACGPGGADCSPIQQGGPCYDSQDLQKTASFAFNDYYLKHGLSDDSCGFDNTAALTSLNPSFGNCKFPSSFTVSNGSFVGSTNTMGMGPASADLSGCSRIAGRWVQALITVHLLIAVILIL</sequence>
<dbReference type="InterPro" id="IPR011992">
    <property type="entry name" value="EF-hand-dom_pair"/>
</dbReference>
<proteinExistence type="predicted"/>